<dbReference type="OrthoDB" id="194443at2759"/>
<feature type="region of interest" description="Disordered" evidence="1">
    <location>
        <begin position="1"/>
        <end position="21"/>
    </location>
</feature>
<sequence>MSYTKSMTPLSLGSVDTSTQSDCTTTTDLTTQCTIHVGTPSTPFTLHSSLLIKNSPYFRAALTGPFQESTTQTITLPDIHPSTFELLVTYLYTRSISPLPFKDSKPAYYTLLHLYILADRLCIESLRNTIVDTIADLADDTNSVLTPSDTRILYEQIPPHAPIRSLVLDLFAFKKTDKLLAEHEDRWHAGFLRDLVVLLKRPCPQAMLRHKLSMWYAASYDSAALLACENCRTVLPPRFGAVRCEECGVAWCKRCVGEGTGMAGWEDGSPGRMVRVRRGDVVHGGRDTGAGGRESADGDSGYDDGWESAGEGGLVGRKMRVRKWMSCKPWRGSRCAVYHEHRETERCAEMERRGRRE</sequence>
<dbReference type="InterPro" id="IPR011333">
    <property type="entry name" value="SKP1/BTB/POZ_sf"/>
</dbReference>
<evidence type="ECO:0000259" key="2">
    <source>
        <dbReference type="PROSITE" id="PS50097"/>
    </source>
</evidence>
<name>A0A6A6V1Q6_9PLEO</name>
<dbReference type="PANTHER" id="PTHR47843:SF2">
    <property type="entry name" value="BTB DOMAIN-CONTAINING PROTEIN"/>
    <property type="match status" value="1"/>
</dbReference>
<dbReference type="InterPro" id="IPR000210">
    <property type="entry name" value="BTB/POZ_dom"/>
</dbReference>
<feature type="compositionally biased region" description="Polar residues" evidence="1">
    <location>
        <begin position="1"/>
        <end position="16"/>
    </location>
</feature>
<feature type="region of interest" description="Disordered" evidence="1">
    <location>
        <begin position="282"/>
        <end position="305"/>
    </location>
</feature>
<gene>
    <name evidence="3" type="ORF">M011DRAFT_480617</name>
</gene>
<dbReference type="PANTHER" id="PTHR47843">
    <property type="entry name" value="BTB DOMAIN-CONTAINING PROTEIN-RELATED"/>
    <property type="match status" value="1"/>
</dbReference>
<dbReference type="AlphaFoldDB" id="A0A6A6V1Q6"/>
<dbReference type="SUPFAM" id="SSF54695">
    <property type="entry name" value="POZ domain"/>
    <property type="match status" value="1"/>
</dbReference>
<organism evidence="3 4">
    <name type="scientific">Sporormia fimetaria CBS 119925</name>
    <dbReference type="NCBI Taxonomy" id="1340428"/>
    <lineage>
        <taxon>Eukaryota</taxon>
        <taxon>Fungi</taxon>
        <taxon>Dikarya</taxon>
        <taxon>Ascomycota</taxon>
        <taxon>Pezizomycotina</taxon>
        <taxon>Dothideomycetes</taxon>
        <taxon>Pleosporomycetidae</taxon>
        <taxon>Pleosporales</taxon>
        <taxon>Sporormiaceae</taxon>
        <taxon>Sporormia</taxon>
    </lineage>
</organism>
<protein>
    <recommendedName>
        <fullName evidence="2">BTB domain-containing protein</fullName>
    </recommendedName>
</protein>
<feature type="domain" description="BTB" evidence="2">
    <location>
        <begin position="31"/>
        <end position="100"/>
    </location>
</feature>
<proteinExistence type="predicted"/>
<dbReference type="SMART" id="SM00225">
    <property type="entry name" value="BTB"/>
    <property type="match status" value="1"/>
</dbReference>
<keyword evidence="4" id="KW-1185">Reference proteome</keyword>
<dbReference type="Proteomes" id="UP000799440">
    <property type="component" value="Unassembled WGS sequence"/>
</dbReference>
<dbReference type="PROSITE" id="PS50097">
    <property type="entry name" value="BTB"/>
    <property type="match status" value="1"/>
</dbReference>
<evidence type="ECO:0000313" key="3">
    <source>
        <dbReference type="EMBL" id="KAF2743674.1"/>
    </source>
</evidence>
<dbReference type="Pfam" id="PF00651">
    <property type="entry name" value="BTB"/>
    <property type="match status" value="1"/>
</dbReference>
<dbReference type="EMBL" id="MU006595">
    <property type="protein sequence ID" value="KAF2743674.1"/>
    <property type="molecule type" value="Genomic_DNA"/>
</dbReference>
<evidence type="ECO:0000256" key="1">
    <source>
        <dbReference type="SAM" id="MobiDB-lite"/>
    </source>
</evidence>
<dbReference type="Gene3D" id="3.30.710.10">
    <property type="entry name" value="Potassium Channel Kv1.1, Chain A"/>
    <property type="match status" value="1"/>
</dbReference>
<dbReference type="CDD" id="cd18186">
    <property type="entry name" value="BTB_POZ_ZBTB_KLHL-like"/>
    <property type="match status" value="1"/>
</dbReference>
<reference evidence="3" key="1">
    <citation type="journal article" date="2020" name="Stud. Mycol.">
        <title>101 Dothideomycetes genomes: a test case for predicting lifestyles and emergence of pathogens.</title>
        <authorList>
            <person name="Haridas S."/>
            <person name="Albert R."/>
            <person name="Binder M."/>
            <person name="Bloem J."/>
            <person name="Labutti K."/>
            <person name="Salamov A."/>
            <person name="Andreopoulos B."/>
            <person name="Baker S."/>
            <person name="Barry K."/>
            <person name="Bills G."/>
            <person name="Bluhm B."/>
            <person name="Cannon C."/>
            <person name="Castanera R."/>
            <person name="Culley D."/>
            <person name="Daum C."/>
            <person name="Ezra D."/>
            <person name="Gonzalez J."/>
            <person name="Henrissat B."/>
            <person name="Kuo A."/>
            <person name="Liang C."/>
            <person name="Lipzen A."/>
            <person name="Lutzoni F."/>
            <person name="Magnuson J."/>
            <person name="Mondo S."/>
            <person name="Nolan M."/>
            <person name="Ohm R."/>
            <person name="Pangilinan J."/>
            <person name="Park H.-J."/>
            <person name="Ramirez L."/>
            <person name="Alfaro M."/>
            <person name="Sun H."/>
            <person name="Tritt A."/>
            <person name="Yoshinaga Y."/>
            <person name="Zwiers L.-H."/>
            <person name="Turgeon B."/>
            <person name="Goodwin S."/>
            <person name="Spatafora J."/>
            <person name="Crous P."/>
            <person name="Grigoriev I."/>
        </authorList>
    </citation>
    <scope>NUCLEOTIDE SEQUENCE</scope>
    <source>
        <strain evidence="3">CBS 119925</strain>
    </source>
</reference>
<accession>A0A6A6V1Q6</accession>
<evidence type="ECO:0000313" key="4">
    <source>
        <dbReference type="Proteomes" id="UP000799440"/>
    </source>
</evidence>